<dbReference type="EMBL" id="NXNG01000001">
    <property type="protein sequence ID" value="PWT27948.1"/>
    <property type="molecule type" value="Genomic_DNA"/>
</dbReference>
<evidence type="ECO:0000313" key="2">
    <source>
        <dbReference type="Proteomes" id="UP000245488"/>
    </source>
</evidence>
<dbReference type="Pfam" id="PF19570">
    <property type="entry name" value="DUF6088"/>
    <property type="match status" value="1"/>
</dbReference>
<evidence type="ECO:0000313" key="1">
    <source>
        <dbReference type="EMBL" id="PWT27948.1"/>
    </source>
</evidence>
<organism evidence="1 2">
    <name type="scientific">Butyrivibrio fibrisolvens</name>
    <dbReference type="NCBI Taxonomy" id="831"/>
    <lineage>
        <taxon>Bacteria</taxon>
        <taxon>Bacillati</taxon>
        <taxon>Bacillota</taxon>
        <taxon>Clostridia</taxon>
        <taxon>Lachnospirales</taxon>
        <taxon>Lachnospiraceae</taxon>
        <taxon>Butyrivibrio</taxon>
    </lineage>
</organism>
<sequence>MLYDYLIENYKAYEPIFTSDIDLGIPGNSLRPKLKELVDAGKLCRYDAGIYYLPGKSKLKGLVPISASTVARCKYVSQRGKVRGYYAGFTFANQMGLSLQVPYVQEIVSNEASAKVREIEIKGQKFLLRKPRTIITEENYRVLQFLDFLVDFDKYMDGSVEDIPARLVQIIKDENITKKVIDAYISLYPTKVYKNLYETGVVYAIA</sequence>
<gene>
    <name evidence="1" type="ORF">CPT75_12965</name>
</gene>
<dbReference type="InterPro" id="IPR045738">
    <property type="entry name" value="DUF6088"/>
</dbReference>
<dbReference type="AlphaFoldDB" id="A0A317G222"/>
<accession>A0A317G222</accession>
<comment type="caution">
    <text evidence="1">The sequence shown here is derived from an EMBL/GenBank/DDBJ whole genome shotgun (WGS) entry which is preliminary data.</text>
</comment>
<dbReference type="RefSeq" id="WP_110073254.1">
    <property type="nucleotide sequence ID" value="NZ_CM009896.1"/>
</dbReference>
<evidence type="ECO:0008006" key="3">
    <source>
        <dbReference type="Google" id="ProtNLM"/>
    </source>
</evidence>
<reference evidence="1 2" key="1">
    <citation type="submission" date="2017-09" db="EMBL/GenBank/DDBJ databases">
        <title>High-quality draft genome sequence of Butyrivibrio fibrisolvens INBov1, isolated from cow rumen.</title>
        <authorList>
            <person name="Rodriguez Hernaez J."/>
            <person name="Rivarola M."/>
            <person name="Paniego N."/>
            <person name="Cravero S."/>
            <person name="Ceron Cucchi M."/>
            <person name="Martinez M.C."/>
        </authorList>
    </citation>
    <scope>NUCLEOTIDE SEQUENCE [LARGE SCALE GENOMIC DNA]</scope>
    <source>
        <strain evidence="1 2">INBov1</strain>
    </source>
</reference>
<protein>
    <recommendedName>
        <fullName evidence="3">Transcriptional regulator, AbiEi antitoxin, Type IV TA system</fullName>
    </recommendedName>
</protein>
<dbReference type="Proteomes" id="UP000245488">
    <property type="component" value="Chromosome"/>
</dbReference>
<name>A0A317G222_BUTFI</name>
<keyword evidence="2" id="KW-1185">Reference proteome</keyword>
<proteinExistence type="predicted"/>